<name>A0A1W1DBT8_9ZZZZ</name>
<dbReference type="AlphaFoldDB" id="A0A1W1DBT8"/>
<proteinExistence type="predicted"/>
<gene>
    <name evidence="1" type="ORF">MNB_SUP05-10-85</name>
</gene>
<accession>A0A1W1DBT8</accession>
<sequence>MQILKSIVILFVSILLIQISHAKGNGSNISETGSKVVDAAKILFNGLPVLANEDEQQARSQVVIKNIKQSLKNGEITEKESRRQLRENCMRFLNKPEDKAEFFLAASPIVDLLKGLDVLCPQYR</sequence>
<reference evidence="1" key="1">
    <citation type="submission" date="2016-10" db="EMBL/GenBank/DDBJ databases">
        <authorList>
            <person name="de Groot N.N."/>
        </authorList>
    </citation>
    <scope>NUCLEOTIDE SEQUENCE</scope>
</reference>
<protein>
    <submittedName>
        <fullName evidence="1">Uncharacterized protein</fullName>
    </submittedName>
</protein>
<dbReference type="EMBL" id="FPHQ01000284">
    <property type="protein sequence ID" value="SFV78069.1"/>
    <property type="molecule type" value="Genomic_DNA"/>
</dbReference>
<evidence type="ECO:0000313" key="1">
    <source>
        <dbReference type="EMBL" id="SFV78069.1"/>
    </source>
</evidence>
<organism evidence="1">
    <name type="scientific">hydrothermal vent metagenome</name>
    <dbReference type="NCBI Taxonomy" id="652676"/>
    <lineage>
        <taxon>unclassified sequences</taxon>
        <taxon>metagenomes</taxon>
        <taxon>ecological metagenomes</taxon>
    </lineage>
</organism>